<dbReference type="NCBIfam" id="NF033788">
    <property type="entry name" value="HTH_metalloreg"/>
    <property type="match status" value="1"/>
</dbReference>
<feature type="domain" description="HTH arsR-type" evidence="2">
    <location>
        <begin position="137"/>
        <end position="231"/>
    </location>
</feature>
<evidence type="ECO:0000259" key="2">
    <source>
        <dbReference type="PROSITE" id="PS50987"/>
    </source>
</evidence>
<evidence type="ECO:0000256" key="1">
    <source>
        <dbReference type="ARBA" id="ARBA00022849"/>
    </source>
</evidence>
<dbReference type="Proteomes" id="UP001595798">
    <property type="component" value="Unassembled WGS sequence"/>
</dbReference>
<dbReference type="Gene3D" id="3.40.50.2300">
    <property type="match status" value="1"/>
</dbReference>
<accession>A0ABV8QKA9</accession>
<dbReference type="NCBIfam" id="NF007528">
    <property type="entry name" value="PRK10141.1"/>
    <property type="match status" value="1"/>
</dbReference>
<sequence>MKRRVLFVCTANSARSLMAEALLRDMAGDRFEVASAGTEPTCPHPLALQMLSEAGIAVDGLQSKQLADLKGQYWDYVITLCEKAANECGNVCEPAQQIAWDFPDPVPSNRHTTFALTLKDLKERLRLFTLVHQKETGRKPGHYQPVAVFKALADELRLAALLLIRDQGKLCVCELTEAFDVSQPKVSRHLATLRDVGLVETERHGQWVYYYLNPGLPDWVRRVLQETAQANEALIKDPLTRLKAMADRPEVPCP</sequence>
<keyword evidence="1" id="KW-0059">Arsenical resistance</keyword>
<dbReference type="InterPro" id="IPR023485">
    <property type="entry name" value="Ptyr_pPase"/>
</dbReference>
<dbReference type="InterPro" id="IPR001845">
    <property type="entry name" value="HTH_ArsR_DNA-bd_dom"/>
</dbReference>
<dbReference type="RefSeq" id="WP_379887742.1">
    <property type="nucleotide sequence ID" value="NZ_JBHSDI010000015.1"/>
</dbReference>
<organism evidence="3 4">
    <name type="scientific">Marinobacter lacisalsi</name>
    <dbReference type="NCBI Taxonomy" id="475979"/>
    <lineage>
        <taxon>Bacteria</taxon>
        <taxon>Pseudomonadati</taxon>
        <taxon>Pseudomonadota</taxon>
        <taxon>Gammaproteobacteria</taxon>
        <taxon>Pseudomonadales</taxon>
        <taxon>Marinobacteraceae</taxon>
        <taxon>Marinobacter</taxon>
    </lineage>
</organism>
<reference evidence="4" key="1">
    <citation type="journal article" date="2019" name="Int. J. Syst. Evol. Microbiol.">
        <title>The Global Catalogue of Microorganisms (GCM) 10K type strain sequencing project: providing services to taxonomists for standard genome sequencing and annotation.</title>
        <authorList>
            <consortium name="The Broad Institute Genomics Platform"/>
            <consortium name="The Broad Institute Genome Sequencing Center for Infectious Disease"/>
            <person name="Wu L."/>
            <person name="Ma J."/>
        </authorList>
    </citation>
    <scope>NUCLEOTIDE SEQUENCE [LARGE SCALE GENOMIC DNA]</scope>
    <source>
        <strain evidence="4">CECT 7297</strain>
    </source>
</reference>
<dbReference type="SMART" id="SM00418">
    <property type="entry name" value="HTH_ARSR"/>
    <property type="match status" value="1"/>
</dbReference>
<dbReference type="PROSITE" id="PS50987">
    <property type="entry name" value="HTH_ARSR_2"/>
    <property type="match status" value="1"/>
</dbReference>
<dbReference type="SUPFAM" id="SSF52788">
    <property type="entry name" value="Phosphotyrosine protein phosphatases I"/>
    <property type="match status" value="1"/>
</dbReference>
<dbReference type="CDD" id="cd16345">
    <property type="entry name" value="LMWP_ArsC"/>
    <property type="match status" value="1"/>
</dbReference>
<dbReference type="Pfam" id="PF01451">
    <property type="entry name" value="LMWPc"/>
    <property type="match status" value="1"/>
</dbReference>
<dbReference type="PANTHER" id="PTHR43428">
    <property type="entry name" value="ARSENATE REDUCTASE"/>
    <property type="match status" value="1"/>
</dbReference>
<dbReference type="SMART" id="SM00226">
    <property type="entry name" value="LMWPc"/>
    <property type="match status" value="1"/>
</dbReference>
<comment type="caution">
    <text evidence="3">The sequence shown here is derived from an EMBL/GenBank/DDBJ whole genome shotgun (WGS) entry which is preliminary data.</text>
</comment>
<keyword evidence="4" id="KW-1185">Reference proteome</keyword>
<dbReference type="InterPro" id="IPR036390">
    <property type="entry name" value="WH_DNA-bd_sf"/>
</dbReference>
<dbReference type="PRINTS" id="PR00778">
    <property type="entry name" value="HTHARSR"/>
</dbReference>
<dbReference type="PANTHER" id="PTHR43428:SF1">
    <property type="entry name" value="ARSENATE REDUCTASE"/>
    <property type="match status" value="1"/>
</dbReference>
<dbReference type="Gene3D" id="1.10.10.10">
    <property type="entry name" value="Winged helix-like DNA-binding domain superfamily/Winged helix DNA-binding domain"/>
    <property type="match status" value="1"/>
</dbReference>
<dbReference type="InterPro" id="IPR036388">
    <property type="entry name" value="WH-like_DNA-bd_sf"/>
</dbReference>
<dbReference type="SUPFAM" id="SSF46785">
    <property type="entry name" value="Winged helix' DNA-binding domain"/>
    <property type="match status" value="1"/>
</dbReference>
<dbReference type="Pfam" id="PF01022">
    <property type="entry name" value="HTH_5"/>
    <property type="match status" value="1"/>
</dbReference>
<evidence type="ECO:0000313" key="4">
    <source>
        <dbReference type="Proteomes" id="UP001595798"/>
    </source>
</evidence>
<dbReference type="InterPro" id="IPR011991">
    <property type="entry name" value="ArsR-like_HTH"/>
</dbReference>
<dbReference type="InterPro" id="IPR036196">
    <property type="entry name" value="Ptyr_pPase_sf"/>
</dbReference>
<dbReference type="CDD" id="cd00090">
    <property type="entry name" value="HTH_ARSR"/>
    <property type="match status" value="1"/>
</dbReference>
<gene>
    <name evidence="3" type="ORF">ACFOZ5_12380</name>
</gene>
<evidence type="ECO:0000313" key="3">
    <source>
        <dbReference type="EMBL" id="MFC4259828.1"/>
    </source>
</evidence>
<dbReference type="EMBL" id="JBHSDI010000015">
    <property type="protein sequence ID" value="MFC4259828.1"/>
    <property type="molecule type" value="Genomic_DNA"/>
</dbReference>
<name>A0ABV8QKA9_9GAMM</name>
<protein>
    <submittedName>
        <fullName evidence="3">Metalloregulator ArsR/SmtB family transcription factor</fullName>
    </submittedName>
</protein>
<proteinExistence type="predicted"/>